<evidence type="ECO:0000313" key="1">
    <source>
        <dbReference type="EMBL" id="CEF69631.1"/>
    </source>
</evidence>
<dbReference type="WBParaSite" id="SRAE_2000427800.1">
    <property type="protein sequence ID" value="SRAE_2000427800.1"/>
    <property type="gene ID" value="WBGene00264508"/>
</dbReference>
<evidence type="ECO:0000313" key="2">
    <source>
        <dbReference type="Proteomes" id="UP000035682"/>
    </source>
</evidence>
<evidence type="ECO:0000313" key="4">
    <source>
        <dbReference type="WormBase" id="SRAE_2000427800"/>
    </source>
</evidence>
<name>A0A090LQ04_STRRB</name>
<keyword evidence="2" id="KW-1185">Reference proteome</keyword>
<sequence length="92" mass="11230">MQFNIIECLNDGVISKNYDNWEDLMIFLRGEMEEDTPTFGYYWIDIDGNLNYLSYNTDYEEMFRNCKKFDQFIINIVHTNFLDYISSNTHYY</sequence>
<accession>A0A090LQ04</accession>
<dbReference type="CTD" id="36382001"/>
<protein>
    <submittedName>
        <fullName evidence="1 3">Uncharacterized protein</fullName>
    </submittedName>
</protein>
<dbReference type="RefSeq" id="XP_024508830.1">
    <property type="nucleotide sequence ID" value="XM_024643128.1"/>
</dbReference>
<reference evidence="1 2" key="1">
    <citation type="submission" date="2014-09" db="EMBL/GenBank/DDBJ databases">
        <authorList>
            <person name="Martin A.A."/>
        </authorList>
    </citation>
    <scope>NUCLEOTIDE SEQUENCE</scope>
    <source>
        <strain evidence="2">ED321</strain>
        <strain evidence="1">ED321 Heterogonic</strain>
    </source>
</reference>
<reference evidence="3" key="2">
    <citation type="submission" date="2020-12" db="UniProtKB">
        <authorList>
            <consortium name="WormBaseParasite"/>
        </authorList>
    </citation>
    <scope>IDENTIFICATION</scope>
</reference>
<dbReference type="EMBL" id="LN609529">
    <property type="protein sequence ID" value="CEF69631.1"/>
    <property type="molecule type" value="Genomic_DNA"/>
</dbReference>
<dbReference type="WormBase" id="SRAE_2000427800">
    <property type="protein sequence ID" value="SRP07682"/>
    <property type="gene ID" value="WBGene00264508"/>
</dbReference>
<organism evidence="1">
    <name type="scientific">Strongyloides ratti</name>
    <name type="common">Parasitic roundworm</name>
    <dbReference type="NCBI Taxonomy" id="34506"/>
    <lineage>
        <taxon>Eukaryota</taxon>
        <taxon>Metazoa</taxon>
        <taxon>Ecdysozoa</taxon>
        <taxon>Nematoda</taxon>
        <taxon>Chromadorea</taxon>
        <taxon>Rhabditida</taxon>
        <taxon>Tylenchina</taxon>
        <taxon>Panagrolaimomorpha</taxon>
        <taxon>Strongyloidoidea</taxon>
        <taxon>Strongyloididae</taxon>
        <taxon>Strongyloides</taxon>
    </lineage>
</organism>
<evidence type="ECO:0000313" key="3">
    <source>
        <dbReference type="WBParaSite" id="SRAE_2000427800.1"/>
    </source>
</evidence>
<dbReference type="AlphaFoldDB" id="A0A090LQ04"/>
<gene>
    <name evidence="1 3 4" type="ORF">SRAE_2000427800</name>
</gene>
<dbReference type="Proteomes" id="UP000035682">
    <property type="component" value="Unplaced"/>
</dbReference>
<dbReference type="GeneID" id="36382001"/>
<proteinExistence type="predicted"/>